<gene>
    <name evidence="2" type="ORF">ABVV53_00660</name>
</gene>
<organism evidence="2 3">
    <name type="scientific">Novosphingobium kalidii</name>
    <dbReference type="NCBI Taxonomy" id="3230299"/>
    <lineage>
        <taxon>Bacteria</taxon>
        <taxon>Pseudomonadati</taxon>
        <taxon>Pseudomonadota</taxon>
        <taxon>Alphaproteobacteria</taxon>
        <taxon>Sphingomonadales</taxon>
        <taxon>Sphingomonadaceae</taxon>
        <taxon>Novosphingobium</taxon>
    </lineage>
</organism>
<accession>A0ABV2CWK2</accession>
<feature type="compositionally biased region" description="Gly residues" evidence="1">
    <location>
        <begin position="206"/>
        <end position="215"/>
    </location>
</feature>
<evidence type="ECO:0000313" key="2">
    <source>
        <dbReference type="EMBL" id="MET1753981.1"/>
    </source>
</evidence>
<evidence type="ECO:0000256" key="1">
    <source>
        <dbReference type="SAM" id="MobiDB-lite"/>
    </source>
</evidence>
<feature type="compositionally biased region" description="Low complexity" evidence="1">
    <location>
        <begin position="166"/>
        <end position="205"/>
    </location>
</feature>
<evidence type="ECO:0008006" key="4">
    <source>
        <dbReference type="Google" id="ProtNLM"/>
    </source>
</evidence>
<keyword evidence="3" id="KW-1185">Reference proteome</keyword>
<reference evidence="2 3" key="1">
    <citation type="submission" date="2024-07" db="EMBL/GenBank/DDBJ databases">
        <title>Novosphingobium kalidii RD2P27.</title>
        <authorList>
            <person name="Sun J.-Q."/>
        </authorList>
    </citation>
    <scope>NUCLEOTIDE SEQUENCE [LARGE SCALE GENOMIC DNA]</scope>
    <source>
        <strain evidence="2 3">RD2P27</strain>
    </source>
</reference>
<feature type="region of interest" description="Disordered" evidence="1">
    <location>
        <begin position="1"/>
        <end position="42"/>
    </location>
</feature>
<feature type="compositionally biased region" description="Basic and acidic residues" evidence="1">
    <location>
        <begin position="30"/>
        <end position="40"/>
    </location>
</feature>
<name>A0ABV2CWK2_9SPHN</name>
<dbReference type="Proteomes" id="UP001548713">
    <property type="component" value="Unassembled WGS sequence"/>
</dbReference>
<evidence type="ECO:0000313" key="3">
    <source>
        <dbReference type="Proteomes" id="UP001548713"/>
    </source>
</evidence>
<feature type="compositionally biased region" description="Polar residues" evidence="1">
    <location>
        <begin position="137"/>
        <end position="146"/>
    </location>
</feature>
<proteinExistence type="predicted"/>
<dbReference type="EMBL" id="JBEWLY010000001">
    <property type="protein sequence ID" value="MET1753981.1"/>
    <property type="molecule type" value="Genomic_DNA"/>
</dbReference>
<feature type="compositionally biased region" description="Basic and acidic residues" evidence="1">
    <location>
        <begin position="9"/>
        <end position="20"/>
    </location>
</feature>
<comment type="caution">
    <text evidence="2">The sequence shown here is derived from an EMBL/GenBank/DDBJ whole genome shotgun (WGS) entry which is preliminary data.</text>
</comment>
<sequence>MENQNREGGGLRDELKEDTGRVTGAAADRLQSEADKRKGEVAGQAHAVSSALDSAARELGQDSPSWIKSALEQGARSVEQLAQTVEGKDSRQLAGDVQQFARQRPGSFLAGCALLGFAASRVFKAGGSQGSQSSSGNTTPRSTSTPVYDPYEPETARGARPMMDFGTAAGASPGSAPNPTATVPTATGATATGRTTTGSTSTTPSGIGGGNRTGG</sequence>
<feature type="region of interest" description="Disordered" evidence="1">
    <location>
        <begin position="125"/>
        <end position="215"/>
    </location>
</feature>
<dbReference type="RefSeq" id="WP_353982388.1">
    <property type="nucleotide sequence ID" value="NZ_JBEWLY010000001.1"/>
</dbReference>
<protein>
    <recommendedName>
        <fullName evidence="4">DUF3618 domain-containing protein</fullName>
    </recommendedName>
</protein>